<organism evidence="2 3">
    <name type="scientific">Sphingomonas oryzagri</name>
    <dbReference type="NCBI Taxonomy" id="3042314"/>
    <lineage>
        <taxon>Bacteria</taxon>
        <taxon>Pseudomonadati</taxon>
        <taxon>Pseudomonadota</taxon>
        <taxon>Alphaproteobacteria</taxon>
        <taxon>Sphingomonadales</taxon>
        <taxon>Sphingomonadaceae</taxon>
        <taxon>Sphingomonas</taxon>
    </lineage>
</organism>
<reference evidence="2" key="1">
    <citation type="submission" date="2023-04" db="EMBL/GenBank/DDBJ databases">
        <title>Sphingomonas sp. MAHUQ-71 isolated from rice field.</title>
        <authorList>
            <person name="Huq M.A."/>
        </authorList>
    </citation>
    <scope>NUCLEOTIDE SEQUENCE</scope>
    <source>
        <strain evidence="2">MAHUQ-71</strain>
    </source>
</reference>
<feature type="chain" id="PRO_5045880030" description="UrcA family protein" evidence="1">
    <location>
        <begin position="24"/>
        <end position="142"/>
    </location>
</feature>
<gene>
    <name evidence="2" type="ORF">QGN17_10195</name>
</gene>
<accession>A0ABT6N1C6</accession>
<evidence type="ECO:0000313" key="2">
    <source>
        <dbReference type="EMBL" id="MDH7639100.1"/>
    </source>
</evidence>
<dbReference type="Proteomes" id="UP001160625">
    <property type="component" value="Unassembled WGS sequence"/>
</dbReference>
<keyword evidence="3" id="KW-1185">Reference proteome</keyword>
<feature type="signal peptide" evidence="1">
    <location>
        <begin position="1"/>
        <end position="23"/>
    </location>
</feature>
<dbReference type="EMBL" id="JARYGZ010000001">
    <property type="protein sequence ID" value="MDH7639100.1"/>
    <property type="molecule type" value="Genomic_DNA"/>
</dbReference>
<keyword evidence="1" id="KW-0732">Signal</keyword>
<dbReference type="PROSITE" id="PS51257">
    <property type="entry name" value="PROKAR_LIPOPROTEIN"/>
    <property type="match status" value="1"/>
</dbReference>
<sequence>MKKVLLALASAGTVIACAGVATAAQPGLSFATLEYQQPRDPLLPSNQSADIVEHTSADRLAPAQAAIAQAIPAGTSRATAEAVLIRAGAHCRAQGAAAERCSYFDVKTRDPYVDAVHWNVDLSLANDSVSGVQVNRTWVRDL</sequence>
<evidence type="ECO:0008006" key="4">
    <source>
        <dbReference type="Google" id="ProtNLM"/>
    </source>
</evidence>
<evidence type="ECO:0000256" key="1">
    <source>
        <dbReference type="SAM" id="SignalP"/>
    </source>
</evidence>
<comment type="caution">
    <text evidence="2">The sequence shown here is derived from an EMBL/GenBank/DDBJ whole genome shotgun (WGS) entry which is preliminary data.</text>
</comment>
<evidence type="ECO:0000313" key="3">
    <source>
        <dbReference type="Proteomes" id="UP001160625"/>
    </source>
</evidence>
<dbReference type="RefSeq" id="WP_281044366.1">
    <property type="nucleotide sequence ID" value="NZ_JARYGZ010000001.1"/>
</dbReference>
<name>A0ABT6N1C6_9SPHN</name>
<proteinExistence type="predicted"/>
<protein>
    <recommendedName>
        <fullName evidence="4">UrcA family protein</fullName>
    </recommendedName>
</protein>